<keyword evidence="3" id="KW-0645">Protease</keyword>
<protein>
    <submittedName>
        <fullName evidence="9">Accessory gene regulator B</fullName>
    </submittedName>
</protein>
<evidence type="ECO:0000256" key="1">
    <source>
        <dbReference type="ARBA" id="ARBA00022475"/>
    </source>
</evidence>
<proteinExistence type="predicted"/>
<dbReference type="OrthoDB" id="2044325at2"/>
<keyword evidence="5" id="KW-0378">Hydrolase</keyword>
<dbReference type="EMBL" id="SMAL01000003">
    <property type="protein sequence ID" value="TCT15445.1"/>
    <property type="molecule type" value="Genomic_DNA"/>
</dbReference>
<feature type="transmembrane region" description="Helical" evidence="8">
    <location>
        <begin position="103"/>
        <end position="122"/>
    </location>
</feature>
<dbReference type="GO" id="GO:0006508">
    <property type="term" value="P:proteolysis"/>
    <property type="evidence" value="ECO:0007669"/>
    <property type="project" value="UniProtKB-KW"/>
</dbReference>
<evidence type="ECO:0000313" key="10">
    <source>
        <dbReference type="Proteomes" id="UP000294902"/>
    </source>
</evidence>
<feature type="transmembrane region" description="Helical" evidence="8">
    <location>
        <begin position="165"/>
        <end position="182"/>
    </location>
</feature>
<keyword evidence="4 8" id="KW-0812">Transmembrane</keyword>
<evidence type="ECO:0000256" key="8">
    <source>
        <dbReference type="SAM" id="Phobius"/>
    </source>
</evidence>
<dbReference type="GO" id="GO:0009372">
    <property type="term" value="P:quorum sensing"/>
    <property type="evidence" value="ECO:0007669"/>
    <property type="project" value="UniProtKB-KW"/>
</dbReference>
<comment type="caution">
    <text evidence="9">The sequence shown here is derived from an EMBL/GenBank/DDBJ whole genome shotgun (WGS) entry which is preliminary data.</text>
</comment>
<dbReference type="SMART" id="SM00793">
    <property type="entry name" value="AgrB"/>
    <property type="match status" value="1"/>
</dbReference>
<evidence type="ECO:0000256" key="6">
    <source>
        <dbReference type="ARBA" id="ARBA00022989"/>
    </source>
</evidence>
<keyword evidence="6 8" id="KW-1133">Transmembrane helix</keyword>
<keyword evidence="10" id="KW-1185">Reference proteome</keyword>
<keyword evidence="2" id="KW-0673">Quorum sensing</keyword>
<feature type="transmembrane region" description="Helical" evidence="8">
    <location>
        <begin position="143"/>
        <end position="159"/>
    </location>
</feature>
<reference evidence="9 10" key="1">
    <citation type="submission" date="2019-03" db="EMBL/GenBank/DDBJ databases">
        <title>Genomic Encyclopedia of Type Strains, Phase IV (KMG-IV): sequencing the most valuable type-strain genomes for metagenomic binning, comparative biology and taxonomic classification.</title>
        <authorList>
            <person name="Goeker M."/>
        </authorList>
    </citation>
    <scope>NUCLEOTIDE SEQUENCE [LARGE SCALE GENOMIC DNA]</scope>
    <source>
        <strain evidence="9 10">DSM 24629</strain>
    </source>
</reference>
<keyword evidence="1" id="KW-1003">Cell membrane</keyword>
<keyword evidence="7 8" id="KW-0472">Membrane</keyword>
<gene>
    <name evidence="9" type="ORF">EDC18_103150</name>
</gene>
<feature type="transmembrane region" description="Helical" evidence="8">
    <location>
        <begin position="79"/>
        <end position="97"/>
    </location>
</feature>
<dbReference type="Proteomes" id="UP000294902">
    <property type="component" value="Unassembled WGS sequence"/>
</dbReference>
<feature type="transmembrane region" description="Helical" evidence="8">
    <location>
        <begin position="41"/>
        <end position="67"/>
    </location>
</feature>
<dbReference type="GO" id="GO:0016020">
    <property type="term" value="C:membrane"/>
    <property type="evidence" value="ECO:0007669"/>
    <property type="project" value="InterPro"/>
</dbReference>
<dbReference type="Pfam" id="PF04647">
    <property type="entry name" value="AgrB"/>
    <property type="match status" value="1"/>
</dbReference>
<sequence>MTNRLINLITYNIYKQNIINHVDLRKMQYGMQVVLNEFIKIATLLFLFHMINQIPLFLFSFAVLVSIRLYSGGLHNKTTLGCFITSLGFFLITVLVPQYFNNISVFTSCLLTLMSIIIIYIYSPVTSDYRPIKYNQRIIRAKYTSVIITLLWVGILYLIVKNNTFFTSGLLTLSIHSLQLILGRRINHVRV</sequence>
<evidence type="ECO:0000256" key="3">
    <source>
        <dbReference type="ARBA" id="ARBA00022670"/>
    </source>
</evidence>
<evidence type="ECO:0000256" key="7">
    <source>
        <dbReference type="ARBA" id="ARBA00023136"/>
    </source>
</evidence>
<evidence type="ECO:0000256" key="2">
    <source>
        <dbReference type="ARBA" id="ARBA00022654"/>
    </source>
</evidence>
<dbReference type="GO" id="GO:0008233">
    <property type="term" value="F:peptidase activity"/>
    <property type="evidence" value="ECO:0007669"/>
    <property type="project" value="UniProtKB-KW"/>
</dbReference>
<organism evidence="9 10">
    <name type="scientific">Natranaerovirga pectinivora</name>
    <dbReference type="NCBI Taxonomy" id="682400"/>
    <lineage>
        <taxon>Bacteria</taxon>
        <taxon>Bacillati</taxon>
        <taxon>Bacillota</taxon>
        <taxon>Clostridia</taxon>
        <taxon>Lachnospirales</taxon>
        <taxon>Natranaerovirgaceae</taxon>
        <taxon>Natranaerovirga</taxon>
    </lineage>
</organism>
<dbReference type="AlphaFoldDB" id="A0A4R3MMG3"/>
<dbReference type="RefSeq" id="WP_132251150.1">
    <property type="nucleotide sequence ID" value="NZ_SMAL01000003.1"/>
</dbReference>
<evidence type="ECO:0000256" key="4">
    <source>
        <dbReference type="ARBA" id="ARBA00022692"/>
    </source>
</evidence>
<name>A0A4R3MMG3_9FIRM</name>
<dbReference type="InterPro" id="IPR006741">
    <property type="entry name" value="AgrB"/>
</dbReference>
<accession>A0A4R3MMG3</accession>
<evidence type="ECO:0000256" key="5">
    <source>
        <dbReference type="ARBA" id="ARBA00022801"/>
    </source>
</evidence>
<evidence type="ECO:0000313" key="9">
    <source>
        <dbReference type="EMBL" id="TCT15445.1"/>
    </source>
</evidence>